<evidence type="ECO:0000256" key="1">
    <source>
        <dbReference type="SAM" id="Phobius"/>
    </source>
</evidence>
<feature type="transmembrane region" description="Helical" evidence="1">
    <location>
        <begin position="12"/>
        <end position="38"/>
    </location>
</feature>
<feature type="transmembrane region" description="Helical" evidence="1">
    <location>
        <begin position="85"/>
        <end position="108"/>
    </location>
</feature>
<feature type="transmembrane region" description="Helical" evidence="1">
    <location>
        <begin position="128"/>
        <end position="147"/>
    </location>
</feature>
<keyword evidence="3" id="KW-1185">Reference proteome</keyword>
<evidence type="ECO:0000313" key="3">
    <source>
        <dbReference type="Proteomes" id="UP000818323"/>
    </source>
</evidence>
<dbReference type="EMBL" id="JAAAXJ010000001">
    <property type="protein sequence ID" value="NBJ23280.1"/>
    <property type="molecule type" value="Genomic_DNA"/>
</dbReference>
<keyword evidence="1" id="KW-1133">Transmembrane helix</keyword>
<evidence type="ECO:0000313" key="2">
    <source>
        <dbReference type="EMBL" id="NBJ23280.1"/>
    </source>
</evidence>
<gene>
    <name evidence="2" type="ORF">GR303_02745</name>
</gene>
<name>A0ABW9YTB4_9HYPH</name>
<keyword evidence="1" id="KW-0812">Transmembrane</keyword>
<reference evidence="2 3" key="1">
    <citation type="submission" date="2020-01" db="EMBL/GenBank/DDBJ databases">
        <title>Microvirga sp. nov., an arsenate reduction bacterium isolated from Tibet hotspring sediments.</title>
        <authorList>
            <person name="Yuan C.-G."/>
        </authorList>
    </citation>
    <scope>NUCLEOTIDE SEQUENCE [LARGE SCALE GENOMIC DNA]</scope>
    <source>
        <strain evidence="2 3">SYSU G3D203</strain>
    </source>
</reference>
<sequence length="159" mass="16886">MNTPYRPNPYRVFFGFLIAPVAGALAYAGILAAIGTIVGSKGVIAGTATMFVIALIFAAGSTILLGVPTYLVIRRRDRLTLLNIVLASGILGWAPSLIMTSSTLWYLAAVHPWERSLPNIPVAMLQHWGLAIASGVAGGLAFWAYVIRPCPDHTHSVAS</sequence>
<organism evidence="2 3">
    <name type="scientific">Microvirga arsenatis</name>
    <dbReference type="NCBI Taxonomy" id="2692265"/>
    <lineage>
        <taxon>Bacteria</taxon>
        <taxon>Pseudomonadati</taxon>
        <taxon>Pseudomonadota</taxon>
        <taxon>Alphaproteobacteria</taxon>
        <taxon>Hyphomicrobiales</taxon>
        <taxon>Methylobacteriaceae</taxon>
        <taxon>Microvirga</taxon>
    </lineage>
</organism>
<proteinExistence type="predicted"/>
<dbReference type="RefSeq" id="WP_161724422.1">
    <property type="nucleotide sequence ID" value="NZ_JAAAXI010000013.1"/>
</dbReference>
<keyword evidence="1" id="KW-0472">Membrane</keyword>
<dbReference type="Proteomes" id="UP000818323">
    <property type="component" value="Unassembled WGS sequence"/>
</dbReference>
<accession>A0ABW9YTB4</accession>
<protein>
    <submittedName>
        <fullName evidence="2">Uncharacterized protein</fullName>
    </submittedName>
</protein>
<feature type="transmembrane region" description="Helical" evidence="1">
    <location>
        <begin position="50"/>
        <end position="73"/>
    </location>
</feature>
<comment type="caution">
    <text evidence="2">The sequence shown here is derived from an EMBL/GenBank/DDBJ whole genome shotgun (WGS) entry which is preliminary data.</text>
</comment>